<dbReference type="Proteomes" id="UP000603352">
    <property type="component" value="Unassembled WGS sequence"/>
</dbReference>
<gene>
    <name evidence="3" type="ORF">GCM10011505_31600</name>
</gene>
<reference evidence="4" key="1">
    <citation type="journal article" date="2019" name="Int. J. Syst. Evol. Microbiol.">
        <title>The Global Catalogue of Microorganisms (GCM) 10K type strain sequencing project: providing services to taxonomists for standard genome sequencing and annotation.</title>
        <authorList>
            <consortium name="The Broad Institute Genomics Platform"/>
            <consortium name="The Broad Institute Genome Sequencing Center for Infectious Disease"/>
            <person name="Wu L."/>
            <person name="Ma J."/>
        </authorList>
    </citation>
    <scope>NUCLEOTIDE SEQUENCE [LARGE SCALE GENOMIC DNA]</scope>
    <source>
        <strain evidence="4">CGMCC 1.10188</strain>
    </source>
</reference>
<evidence type="ECO:0000259" key="2">
    <source>
        <dbReference type="Pfam" id="PF11575"/>
    </source>
</evidence>
<dbReference type="PRINTS" id="PR01714">
    <property type="entry name" value="2FE2SRDCTASE"/>
</dbReference>
<dbReference type="EMBL" id="BMDZ01000039">
    <property type="protein sequence ID" value="GGB48248.1"/>
    <property type="molecule type" value="Genomic_DNA"/>
</dbReference>
<evidence type="ECO:0000313" key="4">
    <source>
        <dbReference type="Proteomes" id="UP000603352"/>
    </source>
</evidence>
<dbReference type="InterPro" id="IPR024726">
    <property type="entry name" value="FhuF_C"/>
</dbReference>
<dbReference type="InterPro" id="IPR022770">
    <property type="entry name" value="IucA/IucC-like_C"/>
</dbReference>
<organism evidence="3 4">
    <name type="scientific">Tistrella bauzanensis</name>
    <dbReference type="NCBI Taxonomy" id="657419"/>
    <lineage>
        <taxon>Bacteria</taxon>
        <taxon>Pseudomonadati</taxon>
        <taxon>Pseudomonadota</taxon>
        <taxon>Alphaproteobacteria</taxon>
        <taxon>Geminicoccales</taxon>
        <taxon>Geminicoccaceae</taxon>
        <taxon>Tistrella</taxon>
    </lineage>
</organism>
<feature type="domain" description="Aerobactin siderophore biosynthesis IucA/IucC-like C-terminal" evidence="1">
    <location>
        <begin position="65"/>
        <end position="216"/>
    </location>
</feature>
<dbReference type="RefSeq" id="WP_229708158.1">
    <property type="nucleotide sequence ID" value="NZ_BMDZ01000039.1"/>
</dbReference>
<dbReference type="NCBIfam" id="TIGR03951">
    <property type="entry name" value="Fe_III_red_FhuF"/>
    <property type="match status" value="1"/>
</dbReference>
<comment type="caution">
    <text evidence="3">The sequence shown here is derived from an EMBL/GenBank/DDBJ whole genome shotgun (WGS) entry which is preliminary data.</text>
</comment>
<dbReference type="Pfam" id="PF06276">
    <property type="entry name" value="FhuF"/>
    <property type="match status" value="1"/>
</dbReference>
<name>A0ABQ1IQC1_9PROT</name>
<evidence type="ECO:0000259" key="1">
    <source>
        <dbReference type="Pfam" id="PF06276"/>
    </source>
</evidence>
<keyword evidence="4" id="KW-1185">Reference proteome</keyword>
<dbReference type="Pfam" id="PF11575">
    <property type="entry name" value="FhuF_C"/>
    <property type="match status" value="1"/>
</dbReference>
<evidence type="ECO:0000313" key="3">
    <source>
        <dbReference type="EMBL" id="GGB48248.1"/>
    </source>
</evidence>
<dbReference type="InterPro" id="IPR008090">
    <property type="entry name" value="Fe_iron_reduct"/>
</dbReference>
<evidence type="ECO:0008006" key="5">
    <source>
        <dbReference type="Google" id="ProtNLM"/>
    </source>
</evidence>
<proteinExistence type="predicted"/>
<feature type="domain" description="Ferric siderophore reductase C-terminal" evidence="2">
    <location>
        <begin position="221"/>
        <end position="241"/>
    </location>
</feature>
<sequence length="262" mass="27324">MTLPCLQPLLPWLTGDYVGYAGVFAVHGTVERGPVVPLADPAALGAAVLGFAAPLGPARKVAAVSQWTKSYFGALILPALAANLVLDVVLPLDPRAMAMVLDGDGRPAGFDVAGDGLPLDAVARASDCGFVRHAALVDGHLTPMIAAFSAATGVPARMLWSNAADYLDRAARMLVPLARSLPGRQAAAEATAGLLSRADRPDGTPNLLHDPVRMVADLRTRKVCCLRYVMPGEAFCGSCPKRRRAEAVERDRVARLTGAAGA</sequence>
<protein>
    <recommendedName>
        <fullName evidence="5">Siderophore-iron reductase FhuF</fullName>
    </recommendedName>
</protein>
<accession>A0ABQ1IQC1</accession>